<evidence type="ECO:0000256" key="1">
    <source>
        <dbReference type="SAM" id="Phobius"/>
    </source>
</evidence>
<evidence type="ECO:0000256" key="2">
    <source>
        <dbReference type="SAM" id="SignalP"/>
    </source>
</evidence>
<keyword evidence="1" id="KW-1133">Transmembrane helix</keyword>
<gene>
    <name evidence="3" type="ORF">HOLleu_23459</name>
</gene>
<keyword evidence="4" id="KW-1185">Reference proteome</keyword>
<reference evidence="3" key="1">
    <citation type="submission" date="2021-10" db="EMBL/GenBank/DDBJ databases">
        <title>Tropical sea cucumber genome reveals ecological adaptation and Cuvierian tubules defense mechanism.</title>
        <authorList>
            <person name="Chen T."/>
        </authorList>
    </citation>
    <scope>NUCLEOTIDE SEQUENCE</scope>
    <source>
        <strain evidence="3">Nanhai2018</strain>
        <tissue evidence="3">Muscle</tissue>
    </source>
</reference>
<keyword evidence="1" id="KW-0472">Membrane</keyword>
<proteinExistence type="predicted"/>
<organism evidence="3 4">
    <name type="scientific">Holothuria leucospilota</name>
    <name type="common">Black long sea cucumber</name>
    <name type="synonym">Mertensiothuria leucospilota</name>
    <dbReference type="NCBI Taxonomy" id="206669"/>
    <lineage>
        <taxon>Eukaryota</taxon>
        <taxon>Metazoa</taxon>
        <taxon>Echinodermata</taxon>
        <taxon>Eleutherozoa</taxon>
        <taxon>Echinozoa</taxon>
        <taxon>Holothuroidea</taxon>
        <taxon>Aspidochirotacea</taxon>
        <taxon>Aspidochirotida</taxon>
        <taxon>Holothuriidae</taxon>
        <taxon>Holothuria</taxon>
    </lineage>
</organism>
<feature type="signal peptide" evidence="2">
    <location>
        <begin position="1"/>
        <end position="28"/>
    </location>
</feature>
<name>A0A9Q1BVF5_HOLLE</name>
<evidence type="ECO:0000313" key="3">
    <source>
        <dbReference type="EMBL" id="KAJ8033276.1"/>
    </source>
</evidence>
<feature type="chain" id="PRO_5040324231" evidence="2">
    <location>
        <begin position="29"/>
        <end position="303"/>
    </location>
</feature>
<keyword evidence="1" id="KW-0812">Transmembrane</keyword>
<dbReference type="EMBL" id="JAIZAY010000011">
    <property type="protein sequence ID" value="KAJ8033276.1"/>
    <property type="molecule type" value="Genomic_DNA"/>
</dbReference>
<evidence type="ECO:0000313" key="4">
    <source>
        <dbReference type="Proteomes" id="UP001152320"/>
    </source>
</evidence>
<dbReference type="AlphaFoldDB" id="A0A9Q1BVF5"/>
<keyword evidence="2" id="KW-0732">Signal</keyword>
<feature type="transmembrane region" description="Helical" evidence="1">
    <location>
        <begin position="198"/>
        <end position="220"/>
    </location>
</feature>
<accession>A0A9Q1BVF5</accession>
<protein>
    <submittedName>
        <fullName evidence="3">Uncharacterized protein</fullName>
    </submittedName>
</protein>
<comment type="caution">
    <text evidence="3">The sequence shown here is derived from an EMBL/GenBank/DDBJ whole genome shotgun (WGS) entry which is preliminary data.</text>
</comment>
<dbReference type="Proteomes" id="UP001152320">
    <property type="component" value="Chromosome 11"/>
</dbReference>
<sequence>MGSERSLKALERLYLTLFSASVFGLSTASDCNDFNLTNVNNGGGDWQFYSFSGSVDCFLCYRCSEEQNRQLPDLVLPCMVRTAPSIKKQIQISYLARLGGKLGSNPKSKLLSVEEDEGTSPCQNDSSLTTYLDKDSVMQLKQSLSNFKSGTIQMRGIDPMISYRLKIVLDYSLPQCTICLTNVEFIFSEQQTESNLPIWLLLVIISVVILGSLAAVGVVIRQRKLQVNQQRVKVNVGKGDAQSRQAKENKTSDEDVILNTSFGQDLLNDKDKDDHSYCEIDIKQPTKNDLIYNSAYESVSTIR</sequence>